<gene>
    <name evidence="1" type="ORF">LCGC14_1147650</name>
</gene>
<dbReference type="EMBL" id="LAZR01005496">
    <property type="protein sequence ID" value="KKM99455.1"/>
    <property type="molecule type" value="Genomic_DNA"/>
</dbReference>
<dbReference type="AlphaFoldDB" id="A0A0F9PEJ8"/>
<proteinExistence type="predicted"/>
<comment type="caution">
    <text evidence="1">The sequence shown here is derived from an EMBL/GenBank/DDBJ whole genome shotgun (WGS) entry which is preliminary data.</text>
</comment>
<organism evidence="1">
    <name type="scientific">marine sediment metagenome</name>
    <dbReference type="NCBI Taxonomy" id="412755"/>
    <lineage>
        <taxon>unclassified sequences</taxon>
        <taxon>metagenomes</taxon>
        <taxon>ecological metagenomes</taxon>
    </lineage>
</organism>
<protein>
    <submittedName>
        <fullName evidence="1">Uncharacterized protein</fullName>
    </submittedName>
</protein>
<evidence type="ECO:0000313" key="1">
    <source>
        <dbReference type="EMBL" id="KKM99455.1"/>
    </source>
</evidence>
<reference evidence="1" key="1">
    <citation type="journal article" date="2015" name="Nature">
        <title>Complex archaea that bridge the gap between prokaryotes and eukaryotes.</title>
        <authorList>
            <person name="Spang A."/>
            <person name="Saw J.H."/>
            <person name="Jorgensen S.L."/>
            <person name="Zaremba-Niedzwiedzka K."/>
            <person name="Martijn J."/>
            <person name="Lind A.E."/>
            <person name="van Eijk R."/>
            <person name="Schleper C."/>
            <person name="Guy L."/>
            <person name="Ettema T.J."/>
        </authorList>
    </citation>
    <scope>NUCLEOTIDE SEQUENCE</scope>
</reference>
<name>A0A0F9PEJ8_9ZZZZ</name>
<accession>A0A0F9PEJ8</accession>
<sequence>MADRKGNEVDAKSFHGEFYELRDDILKWCGEGNFTFFFVDHTGYKKAIEIPTLCPLLKRHNSEFLITFMLDFLRRFHRQSDSEELIKEILGEVLYTSGMTSEQKEAYFLITYRERLKSAQLITGRKPRSAYAKILYPLKDRTIYDMVWYILHGIH</sequence>